<dbReference type="Gene3D" id="3.30.70.270">
    <property type="match status" value="1"/>
</dbReference>
<dbReference type="InterPro" id="IPR050469">
    <property type="entry name" value="Diguanylate_Cyclase"/>
</dbReference>
<evidence type="ECO:0000313" key="4">
    <source>
        <dbReference type="Proteomes" id="UP000054874"/>
    </source>
</evidence>
<sequence length="343" mass="39224">MNSKEIFEMNLKKSWREYEVFLILIAILEITMMVYGYMYFNFQDLRRRLYFSSYVFLFCCTVAAMFLNRFCMKNEKNVDIAMKNAGAYNVLLIFWSAFVSALDISNGGFAVTYMTILAAVGSMIVLQPIIYIGVSILSSACMIAGVMAIGNTELRFPFFLNHIIFLLVVAAVEFRNYRSTGEQYMLNKKLEEWAEIDALTQVANRRALDIYIEQLKQNGGCFTFVLLDVDNFKSINDTFGHEEGDKCLVSLADILTQIFGKNVFRYGGDEFAIISFESAEVVAEKMRLVNRQLKDKHSKYVMQICGGVYHTEGDLDERKVFELADSALYEAKHQGKARVVIKV</sequence>
<feature type="transmembrane region" description="Helical" evidence="1">
    <location>
        <begin position="131"/>
        <end position="150"/>
    </location>
</feature>
<proteinExistence type="predicted"/>
<dbReference type="CDD" id="cd01949">
    <property type="entry name" value="GGDEF"/>
    <property type="match status" value="1"/>
</dbReference>
<feature type="transmembrane region" description="Helical" evidence="1">
    <location>
        <begin position="20"/>
        <end position="39"/>
    </location>
</feature>
<dbReference type="EMBL" id="LNAM01000090">
    <property type="protein sequence ID" value="KSV59815.1"/>
    <property type="molecule type" value="Genomic_DNA"/>
</dbReference>
<dbReference type="PANTHER" id="PTHR45138:SF9">
    <property type="entry name" value="DIGUANYLATE CYCLASE DGCM-RELATED"/>
    <property type="match status" value="1"/>
</dbReference>
<dbReference type="Proteomes" id="UP000054874">
    <property type="component" value="Unassembled WGS sequence"/>
</dbReference>
<dbReference type="SUPFAM" id="SSF55073">
    <property type="entry name" value="Nucleotide cyclase"/>
    <property type="match status" value="1"/>
</dbReference>
<keyword evidence="1" id="KW-0472">Membrane</keyword>
<feature type="transmembrane region" description="Helical" evidence="1">
    <location>
        <begin position="156"/>
        <end position="174"/>
    </location>
</feature>
<dbReference type="GO" id="GO:0052621">
    <property type="term" value="F:diguanylate cyclase activity"/>
    <property type="evidence" value="ECO:0007669"/>
    <property type="project" value="TreeGrafter"/>
</dbReference>
<accession>A0A0V8QGW2</accession>
<dbReference type="NCBIfam" id="TIGR00254">
    <property type="entry name" value="GGDEF"/>
    <property type="match status" value="1"/>
</dbReference>
<reference evidence="3 4" key="1">
    <citation type="submission" date="2015-11" db="EMBL/GenBank/DDBJ databases">
        <title>Butyribacter intestini gen. nov., sp. nov., a butyric acid-producing bacterium of the family Lachnospiraceae isolated from the human faeces.</title>
        <authorList>
            <person name="Zou Y."/>
            <person name="Xue W."/>
            <person name="Luo G."/>
            <person name="Lv M."/>
        </authorList>
    </citation>
    <scope>NUCLEOTIDE SEQUENCE [LARGE SCALE GENOMIC DNA]</scope>
    <source>
        <strain evidence="3 4">ACET-33324</strain>
    </source>
</reference>
<keyword evidence="4" id="KW-1185">Reference proteome</keyword>
<dbReference type="STRING" id="290052.ASU35_08035"/>
<organism evidence="3 4">
    <name type="scientific">Acetivibrio ethanolgignens</name>
    <dbReference type="NCBI Taxonomy" id="290052"/>
    <lineage>
        <taxon>Bacteria</taxon>
        <taxon>Bacillati</taxon>
        <taxon>Bacillota</taxon>
        <taxon>Clostridia</taxon>
        <taxon>Eubacteriales</taxon>
        <taxon>Oscillospiraceae</taxon>
        <taxon>Acetivibrio</taxon>
    </lineage>
</organism>
<comment type="caution">
    <text evidence="3">The sequence shown here is derived from an EMBL/GenBank/DDBJ whole genome shotgun (WGS) entry which is preliminary data.</text>
</comment>
<dbReference type="InterPro" id="IPR029787">
    <property type="entry name" value="Nucleotide_cyclase"/>
</dbReference>
<feature type="domain" description="GGDEF" evidence="2">
    <location>
        <begin position="220"/>
        <end position="343"/>
    </location>
</feature>
<evidence type="ECO:0000313" key="3">
    <source>
        <dbReference type="EMBL" id="KSV59815.1"/>
    </source>
</evidence>
<dbReference type="PROSITE" id="PS50887">
    <property type="entry name" value="GGDEF"/>
    <property type="match status" value="1"/>
</dbReference>
<dbReference type="SMART" id="SM00267">
    <property type="entry name" value="GGDEF"/>
    <property type="match status" value="1"/>
</dbReference>
<dbReference type="PANTHER" id="PTHR45138">
    <property type="entry name" value="REGULATORY COMPONENTS OF SENSORY TRANSDUCTION SYSTEM"/>
    <property type="match status" value="1"/>
</dbReference>
<keyword evidence="1" id="KW-1133">Transmembrane helix</keyword>
<dbReference type="Pfam" id="PF00990">
    <property type="entry name" value="GGDEF"/>
    <property type="match status" value="1"/>
</dbReference>
<name>A0A0V8QGW2_9FIRM</name>
<evidence type="ECO:0000259" key="2">
    <source>
        <dbReference type="PROSITE" id="PS50887"/>
    </source>
</evidence>
<dbReference type="InterPro" id="IPR043128">
    <property type="entry name" value="Rev_trsase/Diguanyl_cyclase"/>
</dbReference>
<dbReference type="InterPro" id="IPR000160">
    <property type="entry name" value="GGDEF_dom"/>
</dbReference>
<dbReference type="OrthoDB" id="9807794at2"/>
<gene>
    <name evidence="3" type="ORF">ASU35_08035</name>
</gene>
<dbReference type="AlphaFoldDB" id="A0A0V8QGW2"/>
<evidence type="ECO:0000256" key="1">
    <source>
        <dbReference type="SAM" id="Phobius"/>
    </source>
</evidence>
<protein>
    <recommendedName>
        <fullName evidence="2">GGDEF domain-containing protein</fullName>
    </recommendedName>
</protein>
<dbReference type="RefSeq" id="WP_058352003.1">
    <property type="nucleotide sequence ID" value="NZ_CABMMD010000090.1"/>
</dbReference>
<feature type="transmembrane region" description="Helical" evidence="1">
    <location>
        <begin position="51"/>
        <end position="72"/>
    </location>
</feature>
<keyword evidence="1" id="KW-0812">Transmembrane</keyword>